<name>A0A6B1IP11_9EURY</name>
<gene>
    <name evidence="2" type="ORF">GLW30_10275</name>
</gene>
<dbReference type="RefSeq" id="WP_159358679.1">
    <property type="nucleotide sequence ID" value="NZ_WMFC01000012.1"/>
</dbReference>
<protein>
    <submittedName>
        <fullName evidence="2">Uncharacterized protein</fullName>
    </submittedName>
</protein>
<comment type="caution">
    <text evidence="2">The sequence shown here is derived from an EMBL/GenBank/DDBJ whole genome shotgun (WGS) entry which is preliminary data.</text>
</comment>
<keyword evidence="1" id="KW-1133">Transmembrane helix</keyword>
<evidence type="ECO:0000256" key="1">
    <source>
        <dbReference type="SAM" id="Phobius"/>
    </source>
</evidence>
<feature type="transmembrane region" description="Helical" evidence="1">
    <location>
        <begin position="114"/>
        <end position="138"/>
    </location>
</feature>
<feature type="transmembrane region" description="Helical" evidence="1">
    <location>
        <begin position="84"/>
        <end position="108"/>
    </location>
</feature>
<dbReference type="Proteomes" id="UP000452321">
    <property type="component" value="Unassembled WGS sequence"/>
</dbReference>
<sequence>MKWTQAVDRIILMYPVELISVVSILITGIIQHTLPISELQILFWSILGVGLLGDSITTGYLSTFGLNEQDRGYTRWACGAEPTLLCAGGTRVVLFVAILIPYLLIFSYGPLQKYYIIQLTGLLTPIALGLMAVGATLVNSYAMWRHRDRTAT</sequence>
<accession>A0A6B1IP11</accession>
<dbReference type="EMBL" id="WMFC01000012">
    <property type="protein sequence ID" value="MYL68114.1"/>
    <property type="molecule type" value="Genomic_DNA"/>
</dbReference>
<feature type="transmembrane region" description="Helical" evidence="1">
    <location>
        <begin position="12"/>
        <end position="30"/>
    </location>
</feature>
<reference evidence="2 3" key="1">
    <citation type="submission" date="2019-11" db="EMBL/GenBank/DDBJ databases">
        <title>Genome sequences of 17 halophilic strains isolated from different environments.</title>
        <authorList>
            <person name="Furrow R.E."/>
        </authorList>
    </citation>
    <scope>NUCLEOTIDE SEQUENCE [LARGE SCALE GENOMIC DNA]</scope>
    <source>
        <strain evidence="2 3">22502_06_Cabo</strain>
    </source>
</reference>
<feature type="transmembrane region" description="Helical" evidence="1">
    <location>
        <begin position="42"/>
        <end position="63"/>
    </location>
</feature>
<dbReference type="AlphaFoldDB" id="A0A6B1IP11"/>
<organism evidence="2 3">
    <name type="scientific">Halorubrum distributum</name>
    <dbReference type="NCBI Taxonomy" id="29283"/>
    <lineage>
        <taxon>Archaea</taxon>
        <taxon>Methanobacteriati</taxon>
        <taxon>Methanobacteriota</taxon>
        <taxon>Stenosarchaea group</taxon>
        <taxon>Halobacteria</taxon>
        <taxon>Halobacteriales</taxon>
        <taxon>Haloferacaceae</taxon>
        <taxon>Halorubrum</taxon>
        <taxon>Halorubrum distributum group</taxon>
    </lineage>
</organism>
<keyword evidence="1" id="KW-0812">Transmembrane</keyword>
<evidence type="ECO:0000313" key="2">
    <source>
        <dbReference type="EMBL" id="MYL68114.1"/>
    </source>
</evidence>
<proteinExistence type="predicted"/>
<evidence type="ECO:0000313" key="3">
    <source>
        <dbReference type="Proteomes" id="UP000452321"/>
    </source>
</evidence>
<keyword evidence="1" id="KW-0472">Membrane</keyword>